<dbReference type="Proteomes" id="UP000017133">
    <property type="component" value="Unassembled WGS sequence"/>
</dbReference>
<name>U7QSI2_PHOTE</name>
<reference evidence="1 2" key="1">
    <citation type="submission" date="2013-10" db="EMBL/GenBank/DDBJ databases">
        <title>Whole Genome Shotgun Sequence of Photorhabdus temperata J3.</title>
        <authorList>
            <person name="Park G.-S."/>
            <person name="Hong S.-J."/>
            <person name="Shin J.-H."/>
        </authorList>
    </citation>
    <scope>NUCLEOTIDE SEQUENCE [LARGE SCALE GENOMIC DNA]</scope>
    <source>
        <strain evidence="1 2">J3</strain>
    </source>
</reference>
<sequence length="64" mass="7019">MVTPVFATLILMYGWLAYTDSTHLKASANPHKSKNELRSVPPSAYLKTLEKAVNEDRAASGKKA</sequence>
<comment type="caution">
    <text evidence="1">The sequence shown here is derived from an EMBL/GenBank/DDBJ whole genome shotgun (WGS) entry which is preliminary data.</text>
</comment>
<accession>U7QSI2</accession>
<proteinExistence type="predicted"/>
<dbReference type="PATRIC" id="fig|1389415.4.peg.4453"/>
<keyword evidence="2" id="KW-1185">Reference proteome</keyword>
<evidence type="ECO:0000313" key="1">
    <source>
        <dbReference type="EMBL" id="ERT10904.1"/>
    </source>
</evidence>
<protein>
    <submittedName>
        <fullName evidence="1">Uncharacterized protein</fullName>
    </submittedName>
</protein>
<evidence type="ECO:0000313" key="2">
    <source>
        <dbReference type="Proteomes" id="UP000017133"/>
    </source>
</evidence>
<dbReference type="AlphaFoldDB" id="U7QSI2"/>
<dbReference type="EMBL" id="AXDT01000253">
    <property type="protein sequence ID" value="ERT10904.1"/>
    <property type="molecule type" value="Genomic_DNA"/>
</dbReference>
<organism evidence="1 2">
    <name type="scientific">Photorhabdus temperata J3</name>
    <dbReference type="NCBI Taxonomy" id="1389415"/>
    <lineage>
        <taxon>Bacteria</taxon>
        <taxon>Pseudomonadati</taxon>
        <taxon>Pseudomonadota</taxon>
        <taxon>Gammaproteobacteria</taxon>
        <taxon>Enterobacterales</taxon>
        <taxon>Morganellaceae</taxon>
        <taxon>Photorhabdus</taxon>
    </lineage>
</organism>
<gene>
    <name evidence="1" type="ORF">O185_22275</name>
</gene>